<feature type="domain" description="Pyrroline-5-carboxylate reductase dimerisation" evidence="9">
    <location>
        <begin position="174"/>
        <end position="278"/>
    </location>
</feature>
<dbReference type="EMBL" id="JACHNA010000001">
    <property type="protein sequence ID" value="MBB4735823.1"/>
    <property type="molecule type" value="Genomic_DNA"/>
</dbReference>
<dbReference type="Gene3D" id="3.40.50.720">
    <property type="entry name" value="NAD(P)-binding Rossmann-like Domain"/>
    <property type="match status" value="1"/>
</dbReference>
<dbReference type="GO" id="GO:0055129">
    <property type="term" value="P:L-proline biosynthetic process"/>
    <property type="evidence" value="ECO:0007669"/>
    <property type="project" value="UniProtKB-UniRule"/>
</dbReference>
<dbReference type="SUPFAM" id="SSF51735">
    <property type="entry name" value="NAD(P)-binding Rossmann-fold domains"/>
    <property type="match status" value="1"/>
</dbReference>
<sequence length="284" mass="28934">MSSTDTLATTRLAVLGLGNMNGAILTGMLAAGLPADNVVATTRSADSAAAKADKYGVRVISNEQDPQANRTAVAEADVVLVGVKPKDIVAALRELSDALPADAVVVSVAAGVTAKTLGSVLRAGQPLVRTMPNTPLTVGSGVVGMAPGEHVSTEQADLIEQLFSGSGLVVRVEESLLPAVVATAGSAPAYLFLFAEAIAKHAEQLGLPRADAERMAAATVKGAGLMLEQGDQTAEQLRTNVMSPGGTTAKAIESFQADGLEDIVARAMDAAAARDREMGEEFTA</sequence>
<dbReference type="RefSeq" id="WP_158496493.1">
    <property type="nucleotide sequence ID" value="NZ_JACHNA010000001.1"/>
</dbReference>
<comment type="subcellular location">
    <subcellularLocation>
        <location evidence="5">Cytoplasm</location>
    </subcellularLocation>
</comment>
<reference evidence="10 11" key="1">
    <citation type="submission" date="2020-08" db="EMBL/GenBank/DDBJ databases">
        <title>Sequencing the genomes of 1000 actinobacteria strains.</title>
        <authorList>
            <person name="Klenk H.-P."/>
        </authorList>
    </citation>
    <scope>NUCLEOTIDE SEQUENCE [LARGE SCALE GENOMIC DNA]</scope>
    <source>
        <strain evidence="10 11">DSM 23974</strain>
    </source>
</reference>
<name>A0A7W7GPB0_9MICC</name>
<comment type="catalytic activity">
    <reaction evidence="5">
        <text>L-proline + NADP(+) = (S)-1-pyrroline-5-carboxylate + NADPH + 2 H(+)</text>
        <dbReference type="Rhea" id="RHEA:14109"/>
        <dbReference type="ChEBI" id="CHEBI:15378"/>
        <dbReference type="ChEBI" id="CHEBI:17388"/>
        <dbReference type="ChEBI" id="CHEBI:57783"/>
        <dbReference type="ChEBI" id="CHEBI:58349"/>
        <dbReference type="ChEBI" id="CHEBI:60039"/>
        <dbReference type="EC" id="1.5.1.2"/>
    </reaction>
</comment>
<evidence type="ECO:0000256" key="4">
    <source>
        <dbReference type="ARBA" id="ARBA00058118"/>
    </source>
</evidence>
<dbReference type="Pfam" id="PF14748">
    <property type="entry name" value="P5CR_dimer"/>
    <property type="match status" value="1"/>
</dbReference>
<evidence type="ECO:0000256" key="1">
    <source>
        <dbReference type="ARBA" id="ARBA00005525"/>
    </source>
</evidence>
<dbReference type="PANTHER" id="PTHR11645">
    <property type="entry name" value="PYRROLINE-5-CARBOXYLATE REDUCTASE"/>
    <property type="match status" value="1"/>
</dbReference>
<dbReference type="PIRSF" id="PIRSF000193">
    <property type="entry name" value="Pyrrol-5-carb_rd"/>
    <property type="match status" value="1"/>
</dbReference>
<feature type="domain" description="Pyrroline-5-carboxylate reductase catalytic N-terminal" evidence="8">
    <location>
        <begin position="11"/>
        <end position="111"/>
    </location>
</feature>
<evidence type="ECO:0000313" key="11">
    <source>
        <dbReference type="Proteomes" id="UP000540191"/>
    </source>
</evidence>
<keyword evidence="3 5" id="KW-0560">Oxidoreductase</keyword>
<evidence type="ECO:0000259" key="9">
    <source>
        <dbReference type="Pfam" id="PF14748"/>
    </source>
</evidence>
<dbReference type="HAMAP" id="MF_01925">
    <property type="entry name" value="P5C_reductase"/>
    <property type="match status" value="1"/>
</dbReference>
<evidence type="ECO:0000256" key="7">
    <source>
        <dbReference type="PIRSR" id="PIRSR000193-1"/>
    </source>
</evidence>
<evidence type="ECO:0000256" key="2">
    <source>
        <dbReference type="ARBA" id="ARBA00022857"/>
    </source>
</evidence>
<feature type="binding site" evidence="7">
    <location>
        <position position="69"/>
    </location>
    <ligand>
        <name>NADPH</name>
        <dbReference type="ChEBI" id="CHEBI:57783"/>
    </ligand>
</feature>
<dbReference type="InterPro" id="IPR036291">
    <property type="entry name" value="NAD(P)-bd_dom_sf"/>
</dbReference>
<dbReference type="Gene3D" id="1.10.3730.10">
    <property type="entry name" value="ProC C-terminal domain-like"/>
    <property type="match status" value="1"/>
</dbReference>
<dbReference type="Pfam" id="PF03807">
    <property type="entry name" value="F420_oxidored"/>
    <property type="match status" value="1"/>
</dbReference>
<keyword evidence="11" id="KW-1185">Reference proteome</keyword>
<protein>
    <recommendedName>
        <fullName evidence="5 6">Pyrroline-5-carboxylate reductase</fullName>
        <shortName evidence="5">P5C reductase</shortName>
        <shortName evidence="5">P5CR</shortName>
        <ecNumber evidence="5 6">1.5.1.2</ecNumber>
    </recommendedName>
    <alternativeName>
        <fullName evidence="5">PCA reductase</fullName>
    </alternativeName>
</protein>
<comment type="catalytic activity">
    <reaction evidence="5">
        <text>L-proline + NAD(+) = (S)-1-pyrroline-5-carboxylate + NADH + 2 H(+)</text>
        <dbReference type="Rhea" id="RHEA:14105"/>
        <dbReference type="ChEBI" id="CHEBI:15378"/>
        <dbReference type="ChEBI" id="CHEBI:17388"/>
        <dbReference type="ChEBI" id="CHEBI:57540"/>
        <dbReference type="ChEBI" id="CHEBI:57945"/>
        <dbReference type="ChEBI" id="CHEBI:60039"/>
        <dbReference type="EC" id="1.5.1.2"/>
    </reaction>
</comment>
<keyword evidence="5" id="KW-0963">Cytoplasm</keyword>
<evidence type="ECO:0000259" key="8">
    <source>
        <dbReference type="Pfam" id="PF03807"/>
    </source>
</evidence>
<organism evidence="10 11">
    <name type="scientific">Micrococcus cohnii</name>
    <dbReference type="NCBI Taxonomy" id="993416"/>
    <lineage>
        <taxon>Bacteria</taxon>
        <taxon>Bacillati</taxon>
        <taxon>Actinomycetota</taxon>
        <taxon>Actinomycetes</taxon>
        <taxon>Micrococcales</taxon>
        <taxon>Micrococcaceae</taxon>
        <taxon>Micrococcus</taxon>
    </lineage>
</organism>
<dbReference type="InterPro" id="IPR028939">
    <property type="entry name" value="P5C_Rdtase_cat_N"/>
</dbReference>
<dbReference type="FunFam" id="1.10.3730.10:FF:000001">
    <property type="entry name" value="Pyrroline-5-carboxylate reductase"/>
    <property type="match status" value="1"/>
</dbReference>
<dbReference type="AlphaFoldDB" id="A0A7W7GPB0"/>
<comment type="similarity">
    <text evidence="1 5">Belongs to the pyrroline-5-carboxylate reductase family.</text>
</comment>
<dbReference type="GO" id="GO:0004735">
    <property type="term" value="F:pyrroline-5-carboxylate reductase activity"/>
    <property type="evidence" value="ECO:0007669"/>
    <property type="project" value="UniProtKB-UniRule"/>
</dbReference>
<comment type="caution">
    <text evidence="10">The sequence shown here is derived from an EMBL/GenBank/DDBJ whole genome shotgun (WGS) entry which is preliminary data.</text>
</comment>
<evidence type="ECO:0000256" key="6">
    <source>
        <dbReference type="NCBIfam" id="TIGR00112"/>
    </source>
</evidence>
<evidence type="ECO:0000256" key="3">
    <source>
        <dbReference type="ARBA" id="ARBA00023002"/>
    </source>
</evidence>
<comment type="pathway">
    <text evidence="5">Amino-acid biosynthesis; L-proline biosynthesis; L-proline from L-glutamate 5-semialdehyde: step 1/1.</text>
</comment>
<dbReference type="InterPro" id="IPR008927">
    <property type="entry name" value="6-PGluconate_DH-like_C_sf"/>
</dbReference>
<keyword evidence="5" id="KW-0641">Proline biosynthesis</keyword>
<evidence type="ECO:0000313" key="10">
    <source>
        <dbReference type="EMBL" id="MBB4735823.1"/>
    </source>
</evidence>
<feature type="binding site" evidence="7">
    <location>
        <begin position="15"/>
        <end position="20"/>
    </location>
    <ligand>
        <name>NADP(+)</name>
        <dbReference type="ChEBI" id="CHEBI:58349"/>
    </ligand>
</feature>
<proteinExistence type="inferred from homology"/>
<dbReference type="EC" id="1.5.1.2" evidence="5 6"/>
<gene>
    <name evidence="5" type="primary">proC</name>
    <name evidence="10" type="ORF">HDA30_001331</name>
</gene>
<dbReference type="Proteomes" id="UP000540191">
    <property type="component" value="Unassembled WGS sequence"/>
</dbReference>
<keyword evidence="2 5" id="KW-0521">NADP</keyword>
<comment type="function">
    <text evidence="4 5">Catalyzes the reduction of 1-pyrroline-5-carboxylate (PCA) to L-proline.</text>
</comment>
<accession>A0A7W7GPB0</accession>
<dbReference type="SUPFAM" id="SSF48179">
    <property type="entry name" value="6-phosphogluconate dehydrogenase C-terminal domain-like"/>
    <property type="match status" value="1"/>
</dbReference>
<dbReference type="UniPathway" id="UPA00098">
    <property type="reaction ID" value="UER00361"/>
</dbReference>
<dbReference type="NCBIfam" id="TIGR00112">
    <property type="entry name" value="proC"/>
    <property type="match status" value="1"/>
</dbReference>
<evidence type="ECO:0000256" key="5">
    <source>
        <dbReference type="HAMAP-Rule" id="MF_01925"/>
    </source>
</evidence>
<dbReference type="InterPro" id="IPR029036">
    <property type="entry name" value="P5CR_dimer"/>
</dbReference>
<dbReference type="PANTHER" id="PTHR11645:SF0">
    <property type="entry name" value="PYRROLINE-5-CARBOXYLATE REDUCTASE 3"/>
    <property type="match status" value="1"/>
</dbReference>
<dbReference type="InterPro" id="IPR000304">
    <property type="entry name" value="Pyrroline-COOH_reductase"/>
</dbReference>
<dbReference type="GO" id="GO:0005737">
    <property type="term" value="C:cytoplasm"/>
    <property type="evidence" value="ECO:0007669"/>
    <property type="project" value="UniProtKB-SubCell"/>
</dbReference>
<keyword evidence="5" id="KW-0028">Amino-acid biosynthesis</keyword>